<dbReference type="EMBL" id="JAFJMO010000015">
    <property type="protein sequence ID" value="KAJ8256195.1"/>
    <property type="molecule type" value="Genomic_DNA"/>
</dbReference>
<evidence type="ECO:0000313" key="2">
    <source>
        <dbReference type="Proteomes" id="UP001152803"/>
    </source>
</evidence>
<evidence type="ECO:0000313" key="1">
    <source>
        <dbReference type="EMBL" id="KAJ8256195.1"/>
    </source>
</evidence>
<keyword evidence="2" id="KW-1185">Reference proteome</keyword>
<feature type="non-terminal residue" evidence="1">
    <location>
        <position position="113"/>
    </location>
</feature>
<reference evidence="1" key="1">
    <citation type="journal article" date="2023" name="Science">
        <title>Genome structures resolve the early diversification of teleost fishes.</title>
        <authorList>
            <person name="Parey E."/>
            <person name="Louis A."/>
            <person name="Montfort J."/>
            <person name="Bouchez O."/>
            <person name="Roques C."/>
            <person name="Iampietro C."/>
            <person name="Lluch J."/>
            <person name="Castinel A."/>
            <person name="Donnadieu C."/>
            <person name="Desvignes T."/>
            <person name="Floi Bucao C."/>
            <person name="Jouanno E."/>
            <person name="Wen M."/>
            <person name="Mejri S."/>
            <person name="Dirks R."/>
            <person name="Jansen H."/>
            <person name="Henkel C."/>
            <person name="Chen W.J."/>
            <person name="Zahm M."/>
            <person name="Cabau C."/>
            <person name="Klopp C."/>
            <person name="Thompson A.W."/>
            <person name="Robinson-Rechavi M."/>
            <person name="Braasch I."/>
            <person name="Lecointre G."/>
            <person name="Bobe J."/>
            <person name="Postlethwait J.H."/>
            <person name="Berthelot C."/>
            <person name="Roest Crollius H."/>
            <person name="Guiguen Y."/>
        </authorList>
    </citation>
    <scope>NUCLEOTIDE SEQUENCE</scope>
    <source>
        <strain evidence="1">Concon-B</strain>
    </source>
</reference>
<dbReference type="AlphaFoldDB" id="A0A9Q1D278"/>
<proteinExistence type="predicted"/>
<accession>A0A9Q1D278</accession>
<name>A0A9Q1D278_CONCO</name>
<organism evidence="1 2">
    <name type="scientific">Conger conger</name>
    <name type="common">Conger eel</name>
    <name type="synonym">Muraena conger</name>
    <dbReference type="NCBI Taxonomy" id="82655"/>
    <lineage>
        <taxon>Eukaryota</taxon>
        <taxon>Metazoa</taxon>
        <taxon>Chordata</taxon>
        <taxon>Craniata</taxon>
        <taxon>Vertebrata</taxon>
        <taxon>Euteleostomi</taxon>
        <taxon>Actinopterygii</taxon>
        <taxon>Neopterygii</taxon>
        <taxon>Teleostei</taxon>
        <taxon>Anguilliformes</taxon>
        <taxon>Congridae</taxon>
        <taxon>Conger</taxon>
    </lineage>
</organism>
<gene>
    <name evidence="1" type="ORF">COCON_G00200590</name>
</gene>
<protein>
    <submittedName>
        <fullName evidence="1">Uncharacterized protein</fullName>
    </submittedName>
</protein>
<comment type="caution">
    <text evidence="1">The sequence shown here is derived from an EMBL/GenBank/DDBJ whole genome shotgun (WGS) entry which is preliminary data.</text>
</comment>
<dbReference type="Proteomes" id="UP001152803">
    <property type="component" value="Unassembled WGS sequence"/>
</dbReference>
<sequence length="113" mass="12475">MSKDKGAGLTSALCRRTLRGLALPPVLSVRPRCLLMLRDESACQVCLNRADIPCLHGRSRPACGKNNNVSSSEGSKLFPADVGARASRVRETQGNRVMKLYFECSMPWCLQFF</sequence>